<dbReference type="EMBL" id="CP009526">
    <property type="protein sequence ID" value="AKB51212.1"/>
    <property type="molecule type" value="Genomic_DNA"/>
</dbReference>
<dbReference type="Proteomes" id="UP000033038">
    <property type="component" value="Chromosome"/>
</dbReference>
<dbReference type="PATRIC" id="fig|1434109.4.peg.2511"/>
<protein>
    <submittedName>
        <fullName evidence="1">Uncharacterized protein</fullName>
    </submittedName>
</protein>
<evidence type="ECO:0000313" key="1">
    <source>
        <dbReference type="EMBL" id="AKB51212.1"/>
    </source>
</evidence>
<sequence>MNPDIIETWAIKIAEVAAPDELDFAPLMTEAFISGGKERESLFSQKKECVLGGFGITEIMTVFPLILQSIANSSQLLTQILSPVSAIKDIQSILNEIKNKKETVSLNQSRTEALPEEFCAGLKTLLETFTDEICKSGLPKKESEVIAYRTLMRLLDNPSSSILFVNILSKPEKAKS</sequence>
<organism evidence="1 2">
    <name type="scientific">Methanosarcina barkeri str. Wiesmoor</name>
    <dbReference type="NCBI Taxonomy" id="1434109"/>
    <lineage>
        <taxon>Archaea</taxon>
        <taxon>Methanobacteriati</taxon>
        <taxon>Methanobacteriota</taxon>
        <taxon>Stenosarchaea group</taxon>
        <taxon>Methanomicrobia</taxon>
        <taxon>Methanosarcinales</taxon>
        <taxon>Methanosarcinaceae</taxon>
        <taxon>Methanosarcina</taxon>
    </lineage>
</organism>
<accession>A0A0E3QMK6</accession>
<dbReference type="HOGENOM" id="CLU_1559486_0_0_2"/>
<name>A0A0E3QMK6_METBA</name>
<proteinExistence type="predicted"/>
<dbReference type="AlphaFoldDB" id="A0A0E3QMK6"/>
<gene>
    <name evidence="1" type="ORF">MSBRW_1959</name>
</gene>
<reference evidence="1 2" key="1">
    <citation type="submission" date="2014-07" db="EMBL/GenBank/DDBJ databases">
        <title>Methanogenic archaea and the global carbon cycle.</title>
        <authorList>
            <person name="Henriksen J.R."/>
            <person name="Luke J."/>
            <person name="Reinhart S."/>
            <person name="Benedict M.N."/>
            <person name="Youngblut N.D."/>
            <person name="Metcalf M.E."/>
            <person name="Whitaker R.J."/>
            <person name="Metcalf W.W."/>
        </authorList>
    </citation>
    <scope>NUCLEOTIDE SEQUENCE [LARGE SCALE GENOMIC DNA]</scope>
    <source>
        <strain evidence="1 2">Wiesmoor</strain>
    </source>
</reference>
<evidence type="ECO:0000313" key="2">
    <source>
        <dbReference type="Proteomes" id="UP000033038"/>
    </source>
</evidence>
<dbReference type="GeneID" id="24823468"/>
<dbReference type="RefSeq" id="WP_011307710.1">
    <property type="nucleotide sequence ID" value="NZ_CP009526.1"/>
</dbReference>
<dbReference type="KEGG" id="mbw:MSBRW_1959"/>